<name>T1KSZ9_TETUR</name>
<organism evidence="1 2">
    <name type="scientific">Tetranychus urticae</name>
    <name type="common">Two-spotted spider mite</name>
    <dbReference type="NCBI Taxonomy" id="32264"/>
    <lineage>
        <taxon>Eukaryota</taxon>
        <taxon>Metazoa</taxon>
        <taxon>Ecdysozoa</taxon>
        <taxon>Arthropoda</taxon>
        <taxon>Chelicerata</taxon>
        <taxon>Arachnida</taxon>
        <taxon>Acari</taxon>
        <taxon>Acariformes</taxon>
        <taxon>Trombidiformes</taxon>
        <taxon>Prostigmata</taxon>
        <taxon>Eleutherengona</taxon>
        <taxon>Raphignathae</taxon>
        <taxon>Tetranychoidea</taxon>
        <taxon>Tetranychidae</taxon>
        <taxon>Tetranychus</taxon>
    </lineage>
</organism>
<dbReference type="AlphaFoldDB" id="T1KSZ9"/>
<dbReference type="EnsemblMetazoa" id="tetur20g01420.1">
    <property type="protein sequence ID" value="tetur20g01420.1"/>
    <property type="gene ID" value="tetur20g01420"/>
</dbReference>
<reference evidence="2" key="1">
    <citation type="submission" date="2011-08" db="EMBL/GenBank/DDBJ databases">
        <authorList>
            <person name="Rombauts S."/>
        </authorList>
    </citation>
    <scope>NUCLEOTIDE SEQUENCE</scope>
    <source>
        <strain evidence="2">London</strain>
    </source>
</reference>
<dbReference type="HOGENOM" id="CLU_103501_0_0_1"/>
<dbReference type="RefSeq" id="XP_025017610.1">
    <property type="nucleotide sequence ID" value="XM_025161842.1"/>
</dbReference>
<dbReference type="OrthoDB" id="10485033at2759"/>
<evidence type="ECO:0000313" key="1">
    <source>
        <dbReference type="EnsemblMetazoa" id="tetur20g01420.1"/>
    </source>
</evidence>
<proteinExistence type="predicted"/>
<protein>
    <submittedName>
        <fullName evidence="1">Uncharacterized protein</fullName>
    </submittedName>
</protein>
<dbReference type="OMA" id="INVIYCT"/>
<dbReference type="Proteomes" id="UP000015104">
    <property type="component" value="Unassembled WGS sequence"/>
</dbReference>
<dbReference type="KEGG" id="tut:112539380"/>
<dbReference type="GeneID" id="112539380"/>
<keyword evidence="2" id="KW-1185">Reference proteome</keyword>
<accession>T1KSZ9</accession>
<dbReference type="EMBL" id="CAEY01000513">
    <property type="status" value="NOT_ANNOTATED_CDS"/>
    <property type="molecule type" value="Genomic_DNA"/>
</dbReference>
<evidence type="ECO:0000313" key="2">
    <source>
        <dbReference type="Proteomes" id="UP000015104"/>
    </source>
</evidence>
<reference evidence="1" key="2">
    <citation type="submission" date="2015-06" db="UniProtKB">
        <authorList>
            <consortium name="EnsemblMetazoa"/>
        </authorList>
    </citation>
    <scope>IDENTIFICATION</scope>
</reference>
<sequence length="185" mass="21095">MQQIKVINSTIGLTDEQVNLCEVILNSYAVLASDIQLMDESQVICGDTTYDKTIKGFISHFALLTETFNREFELLKIPNLTPDTPAVLLEKKITDSPSFNYLKSKSLASIKIFMNDIKTYNSTSNDDLVKAMSGASYRELENTYDKINLITDSTPNYRNIIHDALVRFGQIIDVFYRQYRILSNK</sequence>